<dbReference type="EMBL" id="HBIC01061867">
    <property type="protein sequence ID" value="CAE0302888.1"/>
    <property type="molecule type" value="Transcribed_RNA"/>
</dbReference>
<feature type="region of interest" description="Disordered" evidence="1">
    <location>
        <begin position="505"/>
        <end position="552"/>
    </location>
</feature>
<feature type="compositionally biased region" description="Low complexity" evidence="1">
    <location>
        <begin position="517"/>
        <end position="533"/>
    </location>
</feature>
<gene>
    <name evidence="2" type="ORF">SELO1098_LOCUS31746</name>
</gene>
<reference evidence="2" key="1">
    <citation type="submission" date="2021-01" db="EMBL/GenBank/DDBJ databases">
        <authorList>
            <person name="Corre E."/>
            <person name="Pelletier E."/>
            <person name="Niang G."/>
            <person name="Scheremetjew M."/>
            <person name="Finn R."/>
            <person name="Kale V."/>
            <person name="Holt S."/>
            <person name="Cochrane G."/>
            <person name="Meng A."/>
            <person name="Brown T."/>
            <person name="Cohen L."/>
        </authorList>
    </citation>
    <scope>NUCLEOTIDE SEQUENCE</scope>
    <source>
        <strain evidence="2">CCAP 955/1</strain>
    </source>
</reference>
<sequence length="713" mass="77898">MTYDLAQNLVYWMSGVYIPFDGNPAQRFGFTGTPLVVFDRQKIVGAMGNVMGSCNASSESTFDASTGKLTFVYDYAEYAASKSCMDIINPVSMGYYAATDKNKFTMRFDVRTLITAVAMNMGVISFDELVEIPAYTDTFLFGGEIYNVSSYYDPKYKGMDPVTCIRIPGYGLPNGYTQCTMLIERTIYGLPIFNHMGESYTNPVPCNCSNANKTLLLDPDYQYNIFSFISGIVFYPTPYNPNNVLRLIMQIGLIPIVVAGQFTLFSRINQDAFDAMYIDSLWGQESPNRALFESAAYRGDVYSFCNLSADSLGGAASCSVATFTLFDAVPTSWAISENYYQLQNGACSPNFAPSKEVWDKLIESPFAPLTQDYQKCHYDTSTVVFNQAGSSVGNVSLLAPLCIAFILLCVSLAQMWGFVSIKKTYTEFEKSEALSDLALKLLLQRDREQTLGDVESTSSDNKRTVLSQLVAELGEDPQCLYRQESNSEGPPVTWGSVKTAVGLNKRTARDANKRADSTSSLSSTSTAQSAQTAEETRSKGDTGKGKAGAVRESAAGVELQPIASPLHASGVDVNFAIGDMRAGRSPYVVLNDYEVTSALQKLCNHGPTTTFSVSALLELLDALIDAFEAAATDKSRSVWTQVSQTAVLRIVPVSALSRADRRMLYFKVYTCLSLHAAVMLHMSVEDIKSTQASSVAYTVGKEVLTLAAIHAKL</sequence>
<protein>
    <submittedName>
        <fullName evidence="2">Uncharacterized protein</fullName>
    </submittedName>
</protein>
<name>A0A7S3MGQ5_9STRA</name>
<feature type="compositionally biased region" description="Basic and acidic residues" evidence="1">
    <location>
        <begin position="534"/>
        <end position="544"/>
    </location>
</feature>
<dbReference type="AlphaFoldDB" id="A0A7S3MGQ5"/>
<evidence type="ECO:0000313" key="2">
    <source>
        <dbReference type="EMBL" id="CAE0302888.1"/>
    </source>
</evidence>
<organism evidence="2">
    <name type="scientific">Spumella elongata</name>
    <dbReference type="NCBI Taxonomy" id="89044"/>
    <lineage>
        <taxon>Eukaryota</taxon>
        <taxon>Sar</taxon>
        <taxon>Stramenopiles</taxon>
        <taxon>Ochrophyta</taxon>
        <taxon>Chrysophyceae</taxon>
        <taxon>Chromulinales</taxon>
        <taxon>Chromulinaceae</taxon>
        <taxon>Spumella</taxon>
    </lineage>
</organism>
<proteinExistence type="predicted"/>
<accession>A0A7S3MGQ5</accession>
<feature type="compositionally biased region" description="Basic and acidic residues" evidence="1">
    <location>
        <begin position="507"/>
        <end position="516"/>
    </location>
</feature>
<evidence type="ECO:0000256" key="1">
    <source>
        <dbReference type="SAM" id="MobiDB-lite"/>
    </source>
</evidence>